<evidence type="ECO:0000256" key="6">
    <source>
        <dbReference type="PIRSR" id="PIRSR006809-1"/>
    </source>
</evidence>
<dbReference type="HAMAP" id="MF_00900">
    <property type="entry name" value="GTPase_HflX"/>
    <property type="match status" value="1"/>
</dbReference>
<keyword evidence="8" id="KW-0175">Coiled coil</keyword>
<dbReference type="RefSeq" id="WP_146660320.1">
    <property type="nucleotide sequence ID" value="NZ_JMCC02000065.1"/>
</dbReference>
<dbReference type="InterPro" id="IPR016496">
    <property type="entry name" value="GTPase_HflX"/>
</dbReference>
<name>A0A0C1ZUV3_9BACT</name>
<feature type="binding site" evidence="6">
    <location>
        <begin position="286"/>
        <end position="289"/>
    </location>
    <ligand>
        <name>GTP</name>
        <dbReference type="ChEBI" id="CHEBI:37565"/>
    </ligand>
</feature>
<dbReference type="InterPro" id="IPR027417">
    <property type="entry name" value="P-loop_NTPase"/>
</dbReference>
<dbReference type="PRINTS" id="PR00326">
    <property type="entry name" value="GTP1OBG"/>
</dbReference>
<dbReference type="PANTHER" id="PTHR10229:SF0">
    <property type="entry name" value="GTP-BINDING PROTEIN 6-RELATED"/>
    <property type="match status" value="1"/>
</dbReference>
<feature type="binding site" evidence="7">
    <location>
        <position position="247"/>
    </location>
    <ligand>
        <name>Mg(2+)</name>
        <dbReference type="ChEBI" id="CHEBI:18420"/>
    </ligand>
</feature>
<dbReference type="InterPro" id="IPR032305">
    <property type="entry name" value="GTP-bd_M"/>
</dbReference>
<dbReference type="Proteomes" id="UP000031599">
    <property type="component" value="Unassembled WGS sequence"/>
</dbReference>
<evidence type="ECO:0000313" key="11">
    <source>
        <dbReference type="Proteomes" id="UP000031599"/>
    </source>
</evidence>
<feature type="binding site" evidence="6">
    <location>
        <begin position="240"/>
        <end position="247"/>
    </location>
    <ligand>
        <name>GTP</name>
        <dbReference type="ChEBI" id="CHEBI:37565"/>
    </ligand>
</feature>
<dbReference type="InterPro" id="IPR030394">
    <property type="entry name" value="G_HFLX_dom"/>
</dbReference>
<keyword evidence="5" id="KW-0963">Cytoplasm</keyword>
<dbReference type="Pfam" id="PF13167">
    <property type="entry name" value="GTP-bdg_N"/>
    <property type="match status" value="1"/>
</dbReference>
<evidence type="ECO:0000256" key="4">
    <source>
        <dbReference type="ARBA" id="ARBA00023134"/>
    </source>
</evidence>
<feature type="binding site" evidence="7">
    <location>
        <position position="267"/>
    </location>
    <ligand>
        <name>Mg(2+)</name>
        <dbReference type="ChEBI" id="CHEBI:18420"/>
    </ligand>
</feature>
<comment type="cofactor">
    <cofactor evidence="7">
        <name>Mg(2+)</name>
        <dbReference type="ChEBI" id="CHEBI:18420"/>
    </cofactor>
</comment>
<gene>
    <name evidence="5" type="primary">hflX</name>
    <name evidence="10" type="ORF">DB30_06296</name>
</gene>
<feature type="coiled-coil region" evidence="8">
    <location>
        <begin position="202"/>
        <end position="229"/>
    </location>
</feature>
<dbReference type="Gene3D" id="3.40.50.11060">
    <property type="entry name" value="GTPase HflX, N-terminal domain"/>
    <property type="match status" value="1"/>
</dbReference>
<dbReference type="GO" id="GO:0005525">
    <property type="term" value="F:GTP binding"/>
    <property type="evidence" value="ECO:0007669"/>
    <property type="project" value="UniProtKB-UniRule"/>
</dbReference>
<dbReference type="AlphaFoldDB" id="A0A0C1ZUV3"/>
<sequence length="458" mass="50048">MKFHSKPIEEHTEVPLADDGRWEQLVAHWAQLDAAPGGPVHGKNACYVVSVGVWEDLAQERAQLAEILALVRAQGDRVVGYESYQRGRPDPRTYLGTGTSEAIAARASAAGATLLVVDAELSPSQTRNLEDATGLSVSDREGVILNVFLIHAKSRKARIQVEIAQLEYLRPRIRGIGLDMDQQAGGMMAARGPGETASELLARQLDGRLAELRKQNAKLERAEQTQRKGRESCQRVALVGYTNAGKTSLMNGLTAAELSAKDMPFETLDTTSRSLTRHGGDVVLSDTVGFIRRLPERLLASFETTLAELREASLLAIVVDLSDPEWGMHVDTTQAVLARIGAEAIPRYYVYNKVDRVAQPPTNDELRACSRGHDFTVLSSTDAPAVAQLRTALIDAARQEHRRVRLFVPYRATELTTSIYASCRVIETMAVEHGLVFTIEAASHVIAQIQKAAKAVQA</sequence>
<dbReference type="GO" id="GO:0005737">
    <property type="term" value="C:cytoplasm"/>
    <property type="evidence" value="ECO:0007669"/>
    <property type="project" value="UniProtKB-SubCell"/>
</dbReference>
<comment type="caution">
    <text evidence="10">The sequence shown here is derived from an EMBL/GenBank/DDBJ whole genome shotgun (WGS) entry which is preliminary data.</text>
</comment>
<dbReference type="Gene3D" id="3.40.50.300">
    <property type="entry name" value="P-loop containing nucleotide triphosphate hydrolases"/>
    <property type="match status" value="1"/>
</dbReference>
<reference evidence="10 11" key="1">
    <citation type="submission" date="2014-12" db="EMBL/GenBank/DDBJ databases">
        <title>Genome assembly of Enhygromyxa salina DSM 15201.</title>
        <authorList>
            <person name="Sharma G."/>
            <person name="Subramanian S."/>
        </authorList>
    </citation>
    <scope>NUCLEOTIDE SEQUENCE [LARGE SCALE GENOMIC DNA]</scope>
    <source>
        <strain evidence="10 11">DSM 15201</strain>
    </source>
</reference>
<dbReference type="Pfam" id="PF01926">
    <property type="entry name" value="MMR_HSR1"/>
    <property type="match status" value="1"/>
</dbReference>
<dbReference type="GO" id="GO:0043022">
    <property type="term" value="F:ribosome binding"/>
    <property type="evidence" value="ECO:0007669"/>
    <property type="project" value="TreeGrafter"/>
</dbReference>
<keyword evidence="1 7" id="KW-0479">Metal-binding</keyword>
<feature type="domain" description="Hflx-type G" evidence="9">
    <location>
        <begin position="234"/>
        <end position="401"/>
    </location>
</feature>
<dbReference type="NCBIfam" id="TIGR03156">
    <property type="entry name" value="GTP_HflX"/>
    <property type="match status" value="1"/>
</dbReference>
<comment type="subunit">
    <text evidence="5">Monomer. Associates with the 50S ribosomal subunit.</text>
</comment>
<evidence type="ECO:0000313" key="10">
    <source>
        <dbReference type="EMBL" id="KIG14843.1"/>
    </source>
</evidence>
<dbReference type="GO" id="GO:0046872">
    <property type="term" value="F:metal ion binding"/>
    <property type="evidence" value="ECO:0007669"/>
    <property type="project" value="UniProtKB-KW"/>
</dbReference>
<dbReference type="InterPro" id="IPR006073">
    <property type="entry name" value="GTP-bd"/>
</dbReference>
<dbReference type="PIRSF" id="PIRSF006809">
    <property type="entry name" value="GTP-binding_hflX_prd"/>
    <property type="match status" value="1"/>
</dbReference>
<dbReference type="Gene3D" id="6.10.250.2860">
    <property type="match status" value="1"/>
</dbReference>
<proteinExistence type="inferred from homology"/>
<dbReference type="PROSITE" id="PS51705">
    <property type="entry name" value="G_HFLX"/>
    <property type="match status" value="1"/>
</dbReference>
<evidence type="ECO:0000256" key="5">
    <source>
        <dbReference type="HAMAP-Rule" id="MF_00900"/>
    </source>
</evidence>
<dbReference type="Pfam" id="PF16360">
    <property type="entry name" value="GTP-bdg_M"/>
    <property type="match status" value="1"/>
</dbReference>
<feature type="binding site" evidence="6">
    <location>
        <begin position="265"/>
        <end position="269"/>
    </location>
    <ligand>
        <name>GTP</name>
        <dbReference type="ChEBI" id="CHEBI:37565"/>
    </ligand>
</feature>
<dbReference type="InterPro" id="IPR025121">
    <property type="entry name" value="GTPase_HflX_N"/>
</dbReference>
<organism evidence="10 11">
    <name type="scientific">Enhygromyxa salina</name>
    <dbReference type="NCBI Taxonomy" id="215803"/>
    <lineage>
        <taxon>Bacteria</taxon>
        <taxon>Pseudomonadati</taxon>
        <taxon>Myxococcota</taxon>
        <taxon>Polyangia</taxon>
        <taxon>Nannocystales</taxon>
        <taxon>Nannocystaceae</taxon>
        <taxon>Enhygromyxa</taxon>
    </lineage>
</organism>
<feature type="binding site" evidence="6">
    <location>
        <begin position="379"/>
        <end position="381"/>
    </location>
    <ligand>
        <name>GTP</name>
        <dbReference type="ChEBI" id="CHEBI:37565"/>
    </ligand>
</feature>
<evidence type="ECO:0000256" key="7">
    <source>
        <dbReference type="PIRSR" id="PIRSR006809-2"/>
    </source>
</evidence>
<keyword evidence="3 7" id="KW-0460">Magnesium</keyword>
<keyword evidence="4 5" id="KW-0342">GTP-binding</keyword>
<evidence type="ECO:0000256" key="3">
    <source>
        <dbReference type="ARBA" id="ARBA00022842"/>
    </source>
</evidence>
<protein>
    <recommendedName>
        <fullName evidence="5">GTPase HflX</fullName>
    </recommendedName>
    <alternativeName>
        <fullName evidence="5">GTP-binding protein HflX</fullName>
    </alternativeName>
</protein>
<keyword evidence="2 5" id="KW-0547">Nucleotide-binding</keyword>
<comment type="function">
    <text evidence="5">GTPase that associates with the 50S ribosomal subunit and may have a role during protein synthesis or ribosome biogenesis.</text>
</comment>
<dbReference type="CDD" id="cd01878">
    <property type="entry name" value="HflX"/>
    <property type="match status" value="1"/>
</dbReference>
<comment type="similarity">
    <text evidence="5">Belongs to the TRAFAC class OBG-HflX-like GTPase superfamily. HflX GTPase family.</text>
</comment>
<dbReference type="GO" id="GO:0003924">
    <property type="term" value="F:GTPase activity"/>
    <property type="evidence" value="ECO:0007669"/>
    <property type="project" value="UniProtKB-UniRule"/>
</dbReference>
<dbReference type="PANTHER" id="PTHR10229">
    <property type="entry name" value="GTP-BINDING PROTEIN HFLX"/>
    <property type="match status" value="1"/>
</dbReference>
<dbReference type="InterPro" id="IPR042108">
    <property type="entry name" value="GTPase_HflX_N_sf"/>
</dbReference>
<evidence type="ECO:0000256" key="1">
    <source>
        <dbReference type="ARBA" id="ARBA00022723"/>
    </source>
</evidence>
<evidence type="ECO:0000259" key="9">
    <source>
        <dbReference type="PROSITE" id="PS51705"/>
    </source>
</evidence>
<accession>A0A0C1ZUV3</accession>
<dbReference type="EMBL" id="JMCC02000065">
    <property type="protein sequence ID" value="KIG14843.1"/>
    <property type="molecule type" value="Genomic_DNA"/>
</dbReference>
<feature type="binding site" evidence="6">
    <location>
        <begin position="352"/>
        <end position="355"/>
    </location>
    <ligand>
        <name>GTP</name>
        <dbReference type="ChEBI" id="CHEBI:37565"/>
    </ligand>
</feature>
<dbReference type="SUPFAM" id="SSF52540">
    <property type="entry name" value="P-loop containing nucleoside triphosphate hydrolases"/>
    <property type="match status" value="1"/>
</dbReference>
<evidence type="ECO:0000256" key="8">
    <source>
        <dbReference type="SAM" id="Coils"/>
    </source>
</evidence>
<evidence type="ECO:0000256" key="2">
    <source>
        <dbReference type="ARBA" id="ARBA00022741"/>
    </source>
</evidence>
<comment type="subcellular location">
    <subcellularLocation>
        <location evidence="5">Cytoplasm</location>
    </subcellularLocation>
    <text evidence="5">May associate with membranes.</text>
</comment>